<reference evidence="4" key="1">
    <citation type="journal article" date="2019" name="Int. J. Syst. Evol. Microbiol.">
        <title>The Global Catalogue of Microorganisms (GCM) 10K type strain sequencing project: providing services to taxonomists for standard genome sequencing and annotation.</title>
        <authorList>
            <consortium name="The Broad Institute Genomics Platform"/>
            <consortium name="The Broad Institute Genome Sequencing Center for Infectious Disease"/>
            <person name="Wu L."/>
            <person name="Ma J."/>
        </authorList>
    </citation>
    <scope>NUCLEOTIDE SEQUENCE [LARGE SCALE GENOMIC DNA]</scope>
    <source>
        <strain evidence="4">KCTC 62164</strain>
    </source>
</reference>
<evidence type="ECO:0000313" key="4">
    <source>
        <dbReference type="Proteomes" id="UP001595444"/>
    </source>
</evidence>
<dbReference type="RefSeq" id="WP_194215547.1">
    <property type="nucleotide sequence ID" value="NZ_CP061205.1"/>
</dbReference>
<dbReference type="Pfam" id="PF00884">
    <property type="entry name" value="Sulfatase"/>
    <property type="match status" value="1"/>
</dbReference>
<name>A0ABV7DA51_9PROT</name>
<evidence type="ECO:0000256" key="1">
    <source>
        <dbReference type="SAM" id="Phobius"/>
    </source>
</evidence>
<dbReference type="InterPro" id="IPR017850">
    <property type="entry name" value="Alkaline_phosphatase_core_sf"/>
</dbReference>
<dbReference type="Proteomes" id="UP001595444">
    <property type="component" value="Unassembled WGS sequence"/>
</dbReference>
<accession>A0ABV7DA51</accession>
<evidence type="ECO:0000313" key="3">
    <source>
        <dbReference type="EMBL" id="MFC3053502.1"/>
    </source>
</evidence>
<dbReference type="PANTHER" id="PTHR43751:SF3">
    <property type="entry name" value="SULFATASE N-TERMINAL DOMAIN-CONTAINING PROTEIN"/>
    <property type="match status" value="1"/>
</dbReference>
<feature type="transmembrane region" description="Helical" evidence="1">
    <location>
        <begin position="9"/>
        <end position="28"/>
    </location>
</feature>
<dbReference type="SUPFAM" id="SSF53649">
    <property type="entry name" value="Alkaline phosphatase-like"/>
    <property type="match status" value="1"/>
</dbReference>
<feature type="transmembrane region" description="Helical" evidence="1">
    <location>
        <begin position="105"/>
        <end position="125"/>
    </location>
</feature>
<comment type="caution">
    <text evidence="3">The sequence shown here is derived from an EMBL/GenBank/DDBJ whole genome shotgun (WGS) entry which is preliminary data.</text>
</comment>
<evidence type="ECO:0000259" key="2">
    <source>
        <dbReference type="Pfam" id="PF00884"/>
    </source>
</evidence>
<keyword evidence="4" id="KW-1185">Reference proteome</keyword>
<sequence>MKPINRQHSWFELCFITIMVMLAAHNAFVLDGSMIVAIGHCVLLISCYLLIRVLARRIHEGMGRFIFALATLLLTVELLLQYYTGLHTNWFVISLLLQENAGNNIGISLQSFGVLAGAFLLAAWYGNKFLHKKNYTLNGRVLLAILLAAGFISQAGYAVFYFTGTSEIMSVKRSLPFFAAPHPHVAIKLLTPILGKRAENPFSDQTHQQTSLPKDTAPTQIINGNKNLLLIVMDSLRAADIAADPNLAPNIMAWAQRGSLNLQHYSVANCTHFSFYSLLTGQLPTGFSEARHKGYAHTFLHTMQASGWNISTSEASELNWYDLATTLLPASTSRTLAPADKWAEADSFVLENTIEKVRAYTSQKQPFAHLAYFYGSHYPYWAYAKAEDMLNFSLPVSTAENYQLYLKTIQTFDAQFGTLMTYLEQNNLLENTLVILTADHGEAFNEDGIVGHGNALTDTQVMVPFLVVGAGSQNPKRVRSHVDVPAFVLNTIEGKNTATKTKEQPIILANCSYDYPHGFAVLENTQRVDFDYDEGYLTPLKKPASKEEANEQAKAAAELLGIIRQDAGYKN</sequence>
<organism evidence="3 4">
    <name type="scientific">Kordiimonas pumila</name>
    <dbReference type="NCBI Taxonomy" id="2161677"/>
    <lineage>
        <taxon>Bacteria</taxon>
        <taxon>Pseudomonadati</taxon>
        <taxon>Pseudomonadota</taxon>
        <taxon>Alphaproteobacteria</taxon>
        <taxon>Kordiimonadales</taxon>
        <taxon>Kordiimonadaceae</taxon>
        <taxon>Kordiimonas</taxon>
    </lineage>
</organism>
<keyword evidence="1" id="KW-0472">Membrane</keyword>
<feature type="transmembrane region" description="Helical" evidence="1">
    <location>
        <begin position="137"/>
        <end position="162"/>
    </location>
</feature>
<gene>
    <name evidence="3" type="ORF">ACFOKA_16505</name>
</gene>
<keyword evidence="1" id="KW-1133">Transmembrane helix</keyword>
<feature type="transmembrane region" description="Helical" evidence="1">
    <location>
        <begin position="34"/>
        <end position="53"/>
    </location>
</feature>
<dbReference type="PANTHER" id="PTHR43751">
    <property type="entry name" value="SULFATASE"/>
    <property type="match status" value="1"/>
</dbReference>
<proteinExistence type="predicted"/>
<feature type="transmembrane region" description="Helical" evidence="1">
    <location>
        <begin position="65"/>
        <end position="85"/>
    </location>
</feature>
<dbReference type="InterPro" id="IPR052701">
    <property type="entry name" value="GAG_Ulvan_Degrading_Sulfatases"/>
</dbReference>
<feature type="domain" description="Sulfatase N-terminal" evidence="2">
    <location>
        <begin position="226"/>
        <end position="490"/>
    </location>
</feature>
<protein>
    <submittedName>
        <fullName evidence="3">Sulfatase-like hydrolase/transferase</fullName>
    </submittedName>
</protein>
<dbReference type="EMBL" id="JBHRSL010000027">
    <property type="protein sequence ID" value="MFC3053502.1"/>
    <property type="molecule type" value="Genomic_DNA"/>
</dbReference>
<keyword evidence="1" id="KW-0812">Transmembrane</keyword>
<dbReference type="Gene3D" id="3.40.720.10">
    <property type="entry name" value="Alkaline Phosphatase, subunit A"/>
    <property type="match status" value="1"/>
</dbReference>
<dbReference type="InterPro" id="IPR000917">
    <property type="entry name" value="Sulfatase_N"/>
</dbReference>